<dbReference type="RefSeq" id="XP_023449882.2">
    <property type="nucleotide sequence ID" value="XM_023603953.2"/>
</dbReference>
<dbReference type="InterPro" id="IPR036047">
    <property type="entry name" value="F-box-like_dom_sf"/>
</dbReference>
<evidence type="ECO:0000313" key="3">
    <source>
        <dbReference type="EMBL" id="WPB07988.1"/>
    </source>
</evidence>
<protein>
    <recommendedName>
        <fullName evidence="2">F-box domain-containing protein</fullName>
    </recommendedName>
</protein>
<dbReference type="Proteomes" id="UP001302367">
    <property type="component" value="Chromosome 9"/>
</dbReference>
<dbReference type="PROSITE" id="PS51257">
    <property type="entry name" value="PROKAR_LIPOPROTEIN"/>
    <property type="match status" value="1"/>
</dbReference>
<dbReference type="GeneID" id="35434962"/>
<dbReference type="SUPFAM" id="SSF81383">
    <property type="entry name" value="F-box domain"/>
    <property type="match status" value="1"/>
</dbReference>
<evidence type="ECO:0000259" key="2">
    <source>
        <dbReference type="Pfam" id="PF00646"/>
    </source>
</evidence>
<dbReference type="Pfam" id="PF00646">
    <property type="entry name" value="F-box"/>
    <property type="match status" value="1"/>
</dbReference>
<feature type="compositionally biased region" description="Low complexity" evidence="1">
    <location>
        <begin position="46"/>
        <end position="56"/>
    </location>
</feature>
<reference evidence="3 4" key="1">
    <citation type="submission" date="2023-09" db="EMBL/GenBank/DDBJ databases">
        <title>Complete-Gapless Cercospora beticola genome.</title>
        <authorList>
            <person name="Wyatt N.A."/>
            <person name="Spanner R.E."/>
            <person name="Bolton M.D."/>
        </authorList>
    </citation>
    <scope>NUCLEOTIDE SEQUENCE [LARGE SCALE GENOMIC DNA]</scope>
    <source>
        <strain evidence="3">Cb09-40</strain>
    </source>
</reference>
<feature type="region of interest" description="Disordered" evidence="1">
    <location>
        <begin position="38"/>
        <end position="75"/>
    </location>
</feature>
<evidence type="ECO:0000313" key="4">
    <source>
        <dbReference type="Proteomes" id="UP001302367"/>
    </source>
</evidence>
<proteinExistence type="predicted"/>
<evidence type="ECO:0000256" key="1">
    <source>
        <dbReference type="SAM" id="MobiDB-lite"/>
    </source>
</evidence>
<sequence length="394" mass="43422">MVWSSLKVSSSHQLTGVQACNPKSLKRKASATALELSAKRAGPGHAMSSASNSSAAEVDPEHEDADVATSSADAAGDRNGAQRMFSIVELLENILLELSFKELLVTMPQVCRHFKDVIDNSASIQQALFFQPLPGPEVHFFRGSGPETDYDGFFAVEEHAPKRVHVMSNPLFGSAEQWLLRNIQYGRARHFVAGQSQIQAFERPEASWRRMLGSQPPVKALLFGSAAGKDHEFVVKKDDWLRVEDYILPKEQFSKLSCRFWSEESRFFIKHFKSYTATYATTVGDKITLGLAAKIVSPNDEISTVTTCLPDSGTRAFESKGLVFHPGLSLFPLISKRDPASSDREDLGGVRITVLQHAMFAKEYGYIIVSSVVVSLHANMPPLEGLRLVIAILP</sequence>
<organism evidence="3 4">
    <name type="scientific">Cercospora beticola</name>
    <name type="common">Sugarbeet leaf spot fungus</name>
    <dbReference type="NCBI Taxonomy" id="122368"/>
    <lineage>
        <taxon>Eukaryota</taxon>
        <taxon>Fungi</taxon>
        <taxon>Dikarya</taxon>
        <taxon>Ascomycota</taxon>
        <taxon>Pezizomycotina</taxon>
        <taxon>Dothideomycetes</taxon>
        <taxon>Dothideomycetidae</taxon>
        <taxon>Mycosphaerellales</taxon>
        <taxon>Mycosphaerellaceae</taxon>
        <taxon>Cercospora</taxon>
    </lineage>
</organism>
<dbReference type="EMBL" id="CP134192">
    <property type="protein sequence ID" value="WPB07988.1"/>
    <property type="molecule type" value="Genomic_DNA"/>
</dbReference>
<name>A0ABZ0P7U9_CERBT</name>
<accession>A0ABZ0P7U9</accession>
<feature type="domain" description="F-box" evidence="2">
    <location>
        <begin position="89"/>
        <end position="121"/>
    </location>
</feature>
<keyword evidence="4" id="KW-1185">Reference proteome</keyword>
<gene>
    <name evidence="3" type="ORF">RHO25_012652</name>
</gene>
<dbReference type="InterPro" id="IPR001810">
    <property type="entry name" value="F-box_dom"/>
</dbReference>